<dbReference type="PANTHER" id="PTHR47022">
    <property type="entry name" value="BTB AND MATH DOMAIN-CONTAINING PROTEIN 36-RELATED"/>
    <property type="match status" value="1"/>
</dbReference>
<dbReference type="CDD" id="cd18186">
    <property type="entry name" value="BTB_POZ_ZBTB_KLHL-like"/>
    <property type="match status" value="1"/>
</dbReference>
<dbReference type="PANTHER" id="PTHR47022:SF1">
    <property type="entry name" value="BTB AND MATH DOMAIN-CONTAINING PROTEIN 36-RELATED"/>
    <property type="match status" value="1"/>
</dbReference>
<dbReference type="Proteomes" id="UP001432322">
    <property type="component" value="Unassembled WGS sequence"/>
</dbReference>
<gene>
    <name evidence="2" type="ORF">PFISCL1PPCAC_21207</name>
</gene>
<sequence>GFIKDDKITVEARFTLKNMKGIRKIPRLDFTDSAESFHDVTLIVAGKKLHVNKTYLSLHSPIFKTMFYGDFVEKNKKEIEIKDVGYDEFVELLNVIYPSFQKITDDNVEFLLRLGDRFEIKLVLDQAESFLVSSTKFTVPAKLKIVDQYRLVKLQDHCLKTFTSVEEVTALKKTNEYKDLSHVAKSALLERIIKL</sequence>
<protein>
    <recommendedName>
        <fullName evidence="1">BTB domain-containing protein</fullName>
    </recommendedName>
</protein>
<evidence type="ECO:0000313" key="2">
    <source>
        <dbReference type="EMBL" id="GMT29910.1"/>
    </source>
</evidence>
<organism evidence="2 3">
    <name type="scientific">Pristionchus fissidentatus</name>
    <dbReference type="NCBI Taxonomy" id="1538716"/>
    <lineage>
        <taxon>Eukaryota</taxon>
        <taxon>Metazoa</taxon>
        <taxon>Ecdysozoa</taxon>
        <taxon>Nematoda</taxon>
        <taxon>Chromadorea</taxon>
        <taxon>Rhabditida</taxon>
        <taxon>Rhabditina</taxon>
        <taxon>Diplogasteromorpha</taxon>
        <taxon>Diplogasteroidea</taxon>
        <taxon>Neodiplogasteridae</taxon>
        <taxon>Pristionchus</taxon>
    </lineage>
</organism>
<accession>A0AAV5WHD6</accession>
<dbReference type="Gene3D" id="3.30.710.10">
    <property type="entry name" value="Potassium Channel Kv1.1, Chain A"/>
    <property type="match status" value="1"/>
</dbReference>
<proteinExistence type="predicted"/>
<dbReference type="EMBL" id="BTSY01000005">
    <property type="protein sequence ID" value="GMT29910.1"/>
    <property type="molecule type" value="Genomic_DNA"/>
</dbReference>
<dbReference type="AlphaFoldDB" id="A0AAV5WHD6"/>
<keyword evidence="3" id="KW-1185">Reference proteome</keyword>
<dbReference type="InterPro" id="IPR011333">
    <property type="entry name" value="SKP1/BTB/POZ_sf"/>
</dbReference>
<dbReference type="InterPro" id="IPR000210">
    <property type="entry name" value="BTB/POZ_dom"/>
</dbReference>
<feature type="domain" description="BTB" evidence="1">
    <location>
        <begin position="38"/>
        <end position="105"/>
    </location>
</feature>
<dbReference type="PROSITE" id="PS50097">
    <property type="entry name" value="BTB"/>
    <property type="match status" value="1"/>
</dbReference>
<feature type="non-terminal residue" evidence="2">
    <location>
        <position position="1"/>
    </location>
</feature>
<comment type="caution">
    <text evidence="2">The sequence shown here is derived from an EMBL/GenBank/DDBJ whole genome shotgun (WGS) entry which is preliminary data.</text>
</comment>
<name>A0AAV5WHD6_9BILA</name>
<reference evidence="2" key="1">
    <citation type="submission" date="2023-10" db="EMBL/GenBank/DDBJ databases">
        <title>Genome assembly of Pristionchus species.</title>
        <authorList>
            <person name="Yoshida K."/>
            <person name="Sommer R.J."/>
        </authorList>
    </citation>
    <scope>NUCLEOTIDE SEQUENCE</scope>
    <source>
        <strain evidence="2">RS5133</strain>
    </source>
</reference>
<evidence type="ECO:0000313" key="3">
    <source>
        <dbReference type="Proteomes" id="UP001432322"/>
    </source>
</evidence>
<feature type="non-terminal residue" evidence="2">
    <location>
        <position position="195"/>
    </location>
</feature>
<dbReference type="SUPFAM" id="SSF54695">
    <property type="entry name" value="POZ domain"/>
    <property type="match status" value="1"/>
</dbReference>
<dbReference type="Pfam" id="PF00651">
    <property type="entry name" value="BTB"/>
    <property type="match status" value="1"/>
</dbReference>
<evidence type="ECO:0000259" key="1">
    <source>
        <dbReference type="PROSITE" id="PS50097"/>
    </source>
</evidence>
<dbReference type="SMART" id="SM00225">
    <property type="entry name" value="BTB"/>
    <property type="match status" value="1"/>
</dbReference>